<dbReference type="EMBL" id="MLJI01000002">
    <property type="protein sequence ID" value="ORM89287.1"/>
    <property type="molecule type" value="Genomic_DNA"/>
</dbReference>
<evidence type="ECO:0000313" key="2">
    <source>
        <dbReference type="Proteomes" id="UP000193749"/>
    </source>
</evidence>
<keyword evidence="2" id="KW-1185">Reference proteome</keyword>
<dbReference type="InterPro" id="IPR014287">
    <property type="entry name" value="Nase_Fe-Fe_AnfO"/>
</dbReference>
<dbReference type="AlphaFoldDB" id="A0A1X1EK05"/>
<gene>
    <name evidence="1" type="ORF">HA50_21805</name>
</gene>
<comment type="caution">
    <text evidence="1">The sequence shown here is derived from an EMBL/GenBank/DDBJ whole genome shotgun (WGS) entry which is preliminary data.</text>
</comment>
<evidence type="ECO:0000313" key="1">
    <source>
        <dbReference type="EMBL" id="ORM89287.1"/>
    </source>
</evidence>
<proteinExistence type="predicted"/>
<organism evidence="1 2">
    <name type="scientific">Pantoea cypripedii</name>
    <name type="common">Pectobacterium cypripedii</name>
    <name type="synonym">Erwinia cypripedii</name>
    <dbReference type="NCBI Taxonomy" id="55209"/>
    <lineage>
        <taxon>Bacteria</taxon>
        <taxon>Pseudomonadati</taxon>
        <taxon>Pseudomonadota</taxon>
        <taxon>Gammaproteobacteria</taxon>
        <taxon>Enterobacterales</taxon>
        <taxon>Erwiniaceae</taxon>
        <taxon>Pantoea</taxon>
    </lineage>
</organism>
<protein>
    <recommendedName>
        <fullName evidence="3">DUF2249 domain-containing protein</fullName>
    </recommendedName>
</protein>
<dbReference type="STRING" id="55209.HA50_21805"/>
<name>A0A1X1EK05_PANCY</name>
<dbReference type="Proteomes" id="UP000193749">
    <property type="component" value="Unassembled WGS sequence"/>
</dbReference>
<sequence>MAQLPQAFVHAGPLPGEFQVDLIAALRCGGSHTSKQLLVPLMQQESFTRLEIRCDHVPKWFDRLAEYQLSVVSGRAPDGNLQVVVSKKVP</sequence>
<reference evidence="1 2" key="1">
    <citation type="journal article" date="2017" name="Antonie Van Leeuwenhoek">
        <title>Phylogenomic resolution of the bacterial genus Pantoea and its relationship with Erwinia and Tatumella.</title>
        <authorList>
            <person name="Palmer M."/>
            <person name="Steenkamp E.T."/>
            <person name="Coetzee M.P."/>
            <person name="Chan W.Y."/>
            <person name="van Zyl E."/>
            <person name="De Maayer P."/>
            <person name="Coutinho T.A."/>
            <person name="Blom J."/>
            <person name="Smits T.H."/>
            <person name="Duffy B."/>
            <person name="Venter S.N."/>
        </authorList>
    </citation>
    <scope>NUCLEOTIDE SEQUENCE [LARGE SCALE GENOMIC DNA]</scope>
    <source>
        <strain evidence="1 2">LMG 2657</strain>
    </source>
</reference>
<dbReference type="RefSeq" id="WP_276329376.1">
    <property type="nucleotide sequence ID" value="NZ_JAGGMY010000002.1"/>
</dbReference>
<dbReference type="Pfam" id="PF09582">
    <property type="entry name" value="AnfO_nitrog"/>
    <property type="match status" value="1"/>
</dbReference>
<accession>A0A1X1EK05</accession>
<evidence type="ECO:0008006" key="3">
    <source>
        <dbReference type="Google" id="ProtNLM"/>
    </source>
</evidence>